<evidence type="ECO:0000256" key="4">
    <source>
        <dbReference type="ARBA" id="ARBA00022989"/>
    </source>
</evidence>
<keyword evidence="4 6" id="KW-1133">Transmembrane helix</keyword>
<feature type="transmembrane region" description="Helical" evidence="6">
    <location>
        <begin position="238"/>
        <end position="260"/>
    </location>
</feature>
<feature type="transmembrane region" description="Helical" evidence="6">
    <location>
        <begin position="383"/>
        <end position="403"/>
    </location>
</feature>
<proteinExistence type="predicted"/>
<feature type="transmembrane region" description="Helical" evidence="6">
    <location>
        <begin position="137"/>
        <end position="159"/>
    </location>
</feature>
<dbReference type="Gene3D" id="1.20.1250.20">
    <property type="entry name" value="MFS general substrate transporter like domains"/>
    <property type="match status" value="1"/>
</dbReference>
<dbReference type="PANTHER" id="PTHR42718:SF9">
    <property type="entry name" value="MAJOR FACILITATOR SUPERFAMILY MULTIDRUG TRANSPORTER MFSC"/>
    <property type="match status" value="1"/>
</dbReference>
<feature type="transmembrane region" description="Helical" evidence="6">
    <location>
        <begin position="103"/>
        <end position="125"/>
    </location>
</feature>
<dbReference type="Pfam" id="PF07690">
    <property type="entry name" value="MFS_1"/>
    <property type="match status" value="1"/>
</dbReference>
<feature type="transmembrane region" description="Helical" evidence="6">
    <location>
        <begin position="78"/>
        <end position="97"/>
    </location>
</feature>
<feature type="transmembrane region" description="Helical" evidence="6">
    <location>
        <begin position="165"/>
        <end position="185"/>
    </location>
</feature>
<feature type="transmembrane region" description="Helical" evidence="6">
    <location>
        <begin position="507"/>
        <end position="526"/>
    </location>
</feature>
<comment type="subcellular location">
    <subcellularLocation>
        <location evidence="1">Membrane</location>
        <topology evidence="1">Multi-pass membrane protein</topology>
    </subcellularLocation>
</comment>
<organism evidence="8">
    <name type="scientific">freshwater metagenome</name>
    <dbReference type="NCBI Taxonomy" id="449393"/>
    <lineage>
        <taxon>unclassified sequences</taxon>
        <taxon>metagenomes</taxon>
        <taxon>ecological metagenomes</taxon>
    </lineage>
</organism>
<dbReference type="PROSITE" id="PS50850">
    <property type="entry name" value="MFS"/>
    <property type="match status" value="1"/>
</dbReference>
<dbReference type="EMBL" id="CAFBLU010000007">
    <property type="protein sequence ID" value="CAB4869220.1"/>
    <property type="molecule type" value="Genomic_DNA"/>
</dbReference>
<dbReference type="InterPro" id="IPR011701">
    <property type="entry name" value="MFS"/>
</dbReference>
<feature type="transmembrane region" description="Helical" evidence="6">
    <location>
        <begin position="46"/>
        <end position="66"/>
    </location>
</feature>
<feature type="transmembrane region" description="Helical" evidence="6">
    <location>
        <begin position="424"/>
        <end position="445"/>
    </location>
</feature>
<dbReference type="SUPFAM" id="SSF103473">
    <property type="entry name" value="MFS general substrate transporter"/>
    <property type="match status" value="1"/>
</dbReference>
<keyword evidence="2" id="KW-0813">Transport</keyword>
<feature type="transmembrane region" description="Helical" evidence="6">
    <location>
        <begin position="12"/>
        <end position="34"/>
    </location>
</feature>
<dbReference type="Gene3D" id="1.20.1720.10">
    <property type="entry name" value="Multidrug resistance protein D"/>
    <property type="match status" value="1"/>
</dbReference>
<gene>
    <name evidence="8" type="ORF">UFOPK3444_00629</name>
</gene>
<name>A0A6J7DI50_9ZZZZ</name>
<dbReference type="AlphaFoldDB" id="A0A6J7DI50"/>
<dbReference type="CDD" id="cd17321">
    <property type="entry name" value="MFS_MMR_MDR_like"/>
    <property type="match status" value="1"/>
</dbReference>
<dbReference type="PRINTS" id="PR01036">
    <property type="entry name" value="TCRTETB"/>
</dbReference>
<dbReference type="InterPro" id="IPR020846">
    <property type="entry name" value="MFS_dom"/>
</dbReference>
<evidence type="ECO:0000259" key="7">
    <source>
        <dbReference type="PROSITE" id="PS50850"/>
    </source>
</evidence>
<feature type="transmembrane region" description="Helical" evidence="6">
    <location>
        <begin position="197"/>
        <end position="218"/>
    </location>
</feature>
<feature type="domain" description="Major facilitator superfamily (MFS) profile" evidence="7">
    <location>
        <begin position="12"/>
        <end position="534"/>
    </location>
</feature>
<accession>A0A6J7DI50</accession>
<evidence type="ECO:0000256" key="1">
    <source>
        <dbReference type="ARBA" id="ARBA00004141"/>
    </source>
</evidence>
<evidence type="ECO:0000313" key="8">
    <source>
        <dbReference type="EMBL" id="CAB4869220.1"/>
    </source>
</evidence>
<feature type="transmembrane region" description="Helical" evidence="6">
    <location>
        <begin position="326"/>
        <end position="345"/>
    </location>
</feature>
<dbReference type="GO" id="GO:0022857">
    <property type="term" value="F:transmembrane transporter activity"/>
    <property type="evidence" value="ECO:0007669"/>
    <property type="project" value="InterPro"/>
</dbReference>
<dbReference type="InterPro" id="IPR036259">
    <property type="entry name" value="MFS_trans_sf"/>
</dbReference>
<evidence type="ECO:0000256" key="6">
    <source>
        <dbReference type="SAM" id="Phobius"/>
    </source>
</evidence>
<feature type="transmembrane region" description="Helical" evidence="6">
    <location>
        <begin position="290"/>
        <end position="311"/>
    </location>
</feature>
<dbReference type="GO" id="GO:0016020">
    <property type="term" value="C:membrane"/>
    <property type="evidence" value="ECO:0007669"/>
    <property type="project" value="UniProtKB-SubCell"/>
</dbReference>
<protein>
    <submittedName>
        <fullName evidence="8">Unannotated protein</fullName>
    </submittedName>
</protein>
<sequence>MSSQAKIGKWTPVTVLAIAQFIMVLDTTVMNVSISAVVEDLNTTVSGVQLAITSYALVMAAFMLTGGRLGDILGRRRAFAIGLLIYGAGSLITALSPNLSVLLVGWSLVEGLGATLVMPAILSLVSATYSGKDRAIAYGILGGIAGAGAAAGPLIGGYVTTTFSWRYVFAAETVIVLGLLAIGLRKVANPAPKGGRISLVDVAMTASGMAAIVLGILQASRWGFILPTSPPVVNGTEITPLGLSPVPFIVGIGVLILALYGRRATRSEARDGQPLLRPSLLGISQMRNGLSMLTSTQLVLGGMFFTLPLFLQVTLEKDALQTGIEILPLSLAMVASSVVGSRLAIKYSTRTVVMAGLLVLSAGLLILVGTISPDFQSTEFSIGMAIAGTGLGLVISQLGNVIMSSVDENSTGEAGGLQGTAQNLGMALGTALIGGVLMAGLTTGFKDRVASDPQIPAQVQQLVASETKDGVQVVSKSAAVATAQAAGLTPTEVETVSQHYMDAQIAALRKALAVVAMLALLGLFIAKRLPAEPAGSAVNDQTSLG</sequence>
<evidence type="ECO:0000256" key="3">
    <source>
        <dbReference type="ARBA" id="ARBA00022692"/>
    </source>
</evidence>
<dbReference type="PANTHER" id="PTHR42718">
    <property type="entry name" value="MAJOR FACILITATOR SUPERFAMILY MULTIDRUG TRANSPORTER MFSC"/>
    <property type="match status" value="1"/>
</dbReference>
<keyword evidence="5 6" id="KW-0472">Membrane</keyword>
<keyword evidence="3 6" id="KW-0812">Transmembrane</keyword>
<evidence type="ECO:0000256" key="5">
    <source>
        <dbReference type="ARBA" id="ARBA00023136"/>
    </source>
</evidence>
<feature type="transmembrane region" description="Helical" evidence="6">
    <location>
        <begin position="352"/>
        <end position="371"/>
    </location>
</feature>
<evidence type="ECO:0000256" key="2">
    <source>
        <dbReference type="ARBA" id="ARBA00022448"/>
    </source>
</evidence>
<reference evidence="8" key="1">
    <citation type="submission" date="2020-05" db="EMBL/GenBank/DDBJ databases">
        <authorList>
            <person name="Chiriac C."/>
            <person name="Salcher M."/>
            <person name="Ghai R."/>
            <person name="Kavagutti S V."/>
        </authorList>
    </citation>
    <scope>NUCLEOTIDE SEQUENCE</scope>
</reference>